<accession>A0ABW0MBW0</accession>
<dbReference type="InterPro" id="IPR042099">
    <property type="entry name" value="ANL_N_sf"/>
</dbReference>
<evidence type="ECO:0000313" key="1">
    <source>
        <dbReference type="EMBL" id="MFC5475105.1"/>
    </source>
</evidence>
<reference evidence="2" key="1">
    <citation type="journal article" date="2019" name="Int. J. Syst. Evol. Microbiol.">
        <title>The Global Catalogue of Microorganisms (GCM) 10K type strain sequencing project: providing services to taxonomists for standard genome sequencing and annotation.</title>
        <authorList>
            <consortium name="The Broad Institute Genomics Platform"/>
            <consortium name="The Broad Institute Genome Sequencing Center for Infectious Disease"/>
            <person name="Wu L."/>
            <person name="Ma J."/>
        </authorList>
    </citation>
    <scope>NUCLEOTIDE SEQUENCE [LARGE SCALE GENOMIC DNA]</scope>
    <source>
        <strain evidence="2">JCM 17066</strain>
    </source>
</reference>
<dbReference type="InterPro" id="IPR012685">
    <property type="entry name" value="CHP02304_F390_synth-rel"/>
</dbReference>
<dbReference type="NCBIfam" id="TIGR02304">
    <property type="entry name" value="aden_form_hyp"/>
    <property type="match status" value="1"/>
</dbReference>
<keyword evidence="2" id="KW-1185">Reference proteome</keyword>
<gene>
    <name evidence="1" type="ORF">ACFPM8_14175</name>
</gene>
<dbReference type="Proteomes" id="UP001596045">
    <property type="component" value="Unassembled WGS sequence"/>
</dbReference>
<organism evidence="1 2">
    <name type="scientific">Paraherbaspirillum soli</name>
    <dbReference type="NCBI Taxonomy" id="631222"/>
    <lineage>
        <taxon>Bacteria</taxon>
        <taxon>Pseudomonadati</taxon>
        <taxon>Pseudomonadota</taxon>
        <taxon>Betaproteobacteria</taxon>
        <taxon>Burkholderiales</taxon>
        <taxon>Oxalobacteraceae</taxon>
        <taxon>Paraherbaspirillum</taxon>
    </lineage>
</organism>
<sequence length="435" mass="49102">MMRVLWILLAYWRTRRLTFSSRAELEAFQARKLAGFMRRLSAKSSYFAPFKDQPLTQWPGMDKAVMMANFDSMNTRGLSLKQVLNVALGAESSRDFTPAIADTTVGLSSGTSAQRGVFAVSARERAEWAGIMLAKALPDGLFSGERVALFLRANSNLYTTVQNRWLTFEFFDLFQPFEHNVSRLAAYRPSIIVAPAQVLRALALAVNAGQLQLAPKRVISVAEVLEPQDRQVIEQAFGQLHEIYQATEGFLASTCEHGVLHLNEEYIHVEPQWLDEQQHRFVPIITDFSRWTQPIVRYRLNDVLAARQTPCPCGRATRALDRIEGRCDDLLTLPGVDGKPVPVFPDMLSRALAQVLPMDADYRLIQQAPLALTLHAEIAADQLAAVRTHIEQALRQISVDVQRLSWTLLDQVPAFNPTIKRRRIIRAMPMEENHV</sequence>
<dbReference type="EMBL" id="JBHSMT010000026">
    <property type="protein sequence ID" value="MFC5475105.1"/>
    <property type="molecule type" value="Genomic_DNA"/>
</dbReference>
<protein>
    <submittedName>
        <fullName evidence="1">F390 synthetase-related protein</fullName>
    </submittedName>
</protein>
<evidence type="ECO:0000313" key="2">
    <source>
        <dbReference type="Proteomes" id="UP001596045"/>
    </source>
</evidence>
<comment type="caution">
    <text evidence="1">The sequence shown here is derived from an EMBL/GenBank/DDBJ whole genome shotgun (WGS) entry which is preliminary data.</text>
</comment>
<dbReference type="PANTHER" id="PTHR36932:SF1">
    <property type="entry name" value="CAPSULAR POLYSACCHARIDE BIOSYNTHESIS PROTEIN"/>
    <property type="match status" value="1"/>
</dbReference>
<proteinExistence type="predicted"/>
<dbReference type="PANTHER" id="PTHR36932">
    <property type="entry name" value="CAPSULAR POLYSACCHARIDE BIOSYNTHESIS PROTEIN"/>
    <property type="match status" value="1"/>
</dbReference>
<dbReference type="InterPro" id="IPR053158">
    <property type="entry name" value="CapK_Type1_Caps_Biosynth"/>
</dbReference>
<dbReference type="Gene3D" id="3.40.50.12780">
    <property type="entry name" value="N-terminal domain of ligase-like"/>
    <property type="match status" value="1"/>
</dbReference>
<name>A0ABW0MBW0_9BURK</name>
<dbReference type="RefSeq" id="WP_378998210.1">
    <property type="nucleotide sequence ID" value="NZ_JBHSMT010000026.1"/>
</dbReference>